<keyword evidence="5" id="KW-0159">Chromosome partition</keyword>
<evidence type="ECO:0000256" key="8">
    <source>
        <dbReference type="SAM" id="MobiDB-lite"/>
    </source>
</evidence>
<dbReference type="Pfam" id="PF03941">
    <property type="entry name" value="INCENP_ARK-bind"/>
    <property type="match status" value="1"/>
</dbReference>
<feature type="compositionally biased region" description="Acidic residues" evidence="8">
    <location>
        <begin position="456"/>
        <end position="469"/>
    </location>
</feature>
<feature type="region of interest" description="Disordered" evidence="8">
    <location>
        <begin position="90"/>
        <end position="124"/>
    </location>
</feature>
<proteinExistence type="evidence at transcript level"/>
<dbReference type="GO" id="GO:0000776">
    <property type="term" value="C:kinetochore"/>
    <property type="evidence" value="ECO:0007669"/>
    <property type="project" value="TreeGrafter"/>
</dbReference>
<keyword evidence="4" id="KW-0963">Cytoplasm</keyword>
<feature type="region of interest" description="Disordered" evidence="8">
    <location>
        <begin position="635"/>
        <end position="695"/>
    </location>
</feature>
<reference evidence="10" key="1">
    <citation type="submission" date="2020-04" db="EMBL/GenBank/DDBJ databases">
        <authorList>
            <person name="Neveu A P."/>
        </authorList>
    </citation>
    <scope>NUCLEOTIDE SEQUENCE</scope>
    <source>
        <tissue evidence="10">Whole embryo</tissue>
    </source>
</reference>
<dbReference type="InterPro" id="IPR005635">
    <property type="entry name" value="Inner_centromere_prot_ARK-bd"/>
</dbReference>
<organism evidence="10">
    <name type="scientific">Phallusia mammillata</name>
    <dbReference type="NCBI Taxonomy" id="59560"/>
    <lineage>
        <taxon>Eukaryota</taxon>
        <taxon>Metazoa</taxon>
        <taxon>Chordata</taxon>
        <taxon>Tunicata</taxon>
        <taxon>Ascidiacea</taxon>
        <taxon>Phlebobranchia</taxon>
        <taxon>Ascidiidae</taxon>
        <taxon>Phallusia</taxon>
    </lineage>
</organism>
<comment type="subcellular location">
    <subcellularLocation>
        <location evidence="2">Cytoplasm</location>
        <location evidence="2">Cytoskeleton</location>
        <location evidence="2">Spindle</location>
    </subcellularLocation>
    <subcellularLocation>
        <location evidence="1">Nucleus</location>
    </subcellularLocation>
</comment>
<dbReference type="AlphaFoldDB" id="A0A6F9DFT4"/>
<feature type="domain" description="Inner centromere protein ARK-binding" evidence="9">
    <location>
        <begin position="1043"/>
        <end position="1101"/>
    </location>
</feature>
<dbReference type="Gene3D" id="1.20.5.2230">
    <property type="match status" value="1"/>
</dbReference>
<feature type="compositionally biased region" description="Basic residues" evidence="8">
    <location>
        <begin position="234"/>
        <end position="243"/>
    </location>
</feature>
<feature type="compositionally biased region" description="Polar residues" evidence="8">
    <location>
        <begin position="276"/>
        <end position="290"/>
    </location>
</feature>
<dbReference type="GO" id="GO:1990385">
    <property type="term" value="C:meiotic spindle midzone"/>
    <property type="evidence" value="ECO:0007669"/>
    <property type="project" value="TreeGrafter"/>
</dbReference>
<evidence type="ECO:0000256" key="7">
    <source>
        <dbReference type="ARBA" id="ARBA00023242"/>
    </source>
</evidence>
<comment type="similarity">
    <text evidence="3">Belongs to the INCENP family.</text>
</comment>
<evidence type="ECO:0000259" key="9">
    <source>
        <dbReference type="Pfam" id="PF03941"/>
    </source>
</evidence>
<dbReference type="PANTHER" id="PTHR13142">
    <property type="entry name" value="INNER CENTROMERE PROTEIN"/>
    <property type="match status" value="1"/>
</dbReference>
<feature type="region of interest" description="Disordered" evidence="8">
    <location>
        <begin position="229"/>
        <end position="357"/>
    </location>
</feature>
<feature type="region of interest" description="Disordered" evidence="8">
    <location>
        <begin position="783"/>
        <end position="988"/>
    </location>
</feature>
<feature type="compositionally biased region" description="Polar residues" evidence="8">
    <location>
        <begin position="432"/>
        <end position="451"/>
    </location>
</feature>
<feature type="compositionally biased region" description="Basic and acidic residues" evidence="8">
    <location>
        <begin position="845"/>
        <end position="988"/>
    </location>
</feature>
<feature type="compositionally biased region" description="Basic residues" evidence="8">
    <location>
        <begin position="494"/>
        <end position="526"/>
    </location>
</feature>
<dbReference type="GO" id="GO:0000281">
    <property type="term" value="P:mitotic cytokinesis"/>
    <property type="evidence" value="ECO:0007669"/>
    <property type="project" value="TreeGrafter"/>
</dbReference>
<feature type="compositionally biased region" description="Basic residues" evidence="8">
    <location>
        <begin position="406"/>
        <end position="418"/>
    </location>
</feature>
<dbReference type="PANTHER" id="PTHR13142:SF1">
    <property type="entry name" value="INNER CENTROMERE PROTEIN"/>
    <property type="match status" value="1"/>
</dbReference>
<dbReference type="GO" id="GO:0030496">
    <property type="term" value="C:midbody"/>
    <property type="evidence" value="ECO:0007669"/>
    <property type="project" value="TreeGrafter"/>
</dbReference>
<feature type="compositionally biased region" description="Low complexity" evidence="8">
    <location>
        <begin position="332"/>
        <end position="346"/>
    </location>
</feature>
<feature type="compositionally biased region" description="Basic and acidic residues" evidence="8">
    <location>
        <begin position="725"/>
        <end position="751"/>
    </location>
</feature>
<keyword evidence="6" id="KW-0206">Cytoskeleton</keyword>
<sequence>MISFKQLLFPLWEEPNFGYLPLISSTFRNSDSELHTFKSDQLGWKDVNVAKGIWKKKENLGEDIKVYIENCYEKMKESILECRNGEMSSTPIIPKTPHVKSKTRSRRGITKKRSSVGQTVRRSSRRLKQSLAVAGVINMDRLSIATQVGNVLQSTIESTPAKGKTGRKKKNQATLEPVPQKSISPVVELTDCKAFIKPTPKTKVTRKASIRGKRNVLLHEDGTFDVVPTLEHKKSLRKSKKSQATKPPASPEQPKPITPEPKTVTKKMSPLKEDNSNSLELDTKSSTPTQEDVAMETADVIVVEAPLVEETEELDQVKSINSTDTDNDEDANTTSSSVCSSSAATVDLEDHRPTDTMMNPTIELEQMDTSAMIFAVPDSDEEETEHVHVEHKVMEIKVIEEDIPKSSRRSTRNSRRSSKVLGGFAAKRRSTRQSLRNKTLQIAQADEQVQPTPLVEEVDTESETVEESEENHVEENLHDEQLDKENDEPPRSTTRPRPKIAKAIVRPKVKKHPPSARSSSMKRTHAKIGAASNNSLMKTPSPPKQKKIEWNTPGMSKSLRSKRAKTTYSTGKHNRSTEASRAKRTPVRASPANVRYGTALSHAQFTNINNTLKSFILRNTPEKVNKEAELEAKKKMLEEKTRKEEERQKQMEEHKQAKLLEQKRKREERAKRANQLREERERAEREKQDQLQDRWKQKIADADRCKNLRKVEEVAKMQSKMEKLAKAEARRKEEESEKLVRLKEQEEEREKRLKQHQKEKKLLEELRLKEKIDKWTFMLTRRQEEKREEQRRLEEERIQQQKLEEQRLAEEEEKLRRKREQEEHERARRKRELEAATEVAAKKKKQEEMKKLTEQREEARKEREAARQRRMEEKRLAKEEEKRQKEEQKRIKEAEKRAREEEKRIREEQLMQQQEKERREEAQQIAQEKLEAEKEARRQAARQKKELLRQKIEAERRLREEEEKQKRIREEQERRRIMQHEKAEMERKIKEAEKAKQMQLNSTYTATAHSSVLEDSHNNYNMTPRGPDRPLLPSTTTDYVIADLKSDDSTDNEDEPKKPIPTWAKSSALNLALIQQHHNDLSSADEVFKGLLQPVSLSDLFPNKIKARYFKRTSSAHWTSPIRPPGYTSFTSQCKGF</sequence>
<dbReference type="GO" id="GO:0051310">
    <property type="term" value="P:metaphase chromosome alignment"/>
    <property type="evidence" value="ECO:0007669"/>
    <property type="project" value="TreeGrafter"/>
</dbReference>
<dbReference type="GO" id="GO:0032133">
    <property type="term" value="C:chromosome passenger complex"/>
    <property type="evidence" value="ECO:0007669"/>
    <property type="project" value="TreeGrafter"/>
</dbReference>
<feature type="compositionally biased region" description="Basic and acidic residues" evidence="8">
    <location>
        <begin position="470"/>
        <end position="490"/>
    </location>
</feature>
<evidence type="ECO:0000256" key="3">
    <source>
        <dbReference type="ARBA" id="ARBA00010042"/>
    </source>
</evidence>
<gene>
    <name evidence="10" type="primary">Incenp</name>
</gene>
<feature type="region of interest" description="Disordered" evidence="8">
    <location>
        <begin position="158"/>
        <end position="178"/>
    </location>
</feature>
<evidence type="ECO:0000256" key="6">
    <source>
        <dbReference type="ARBA" id="ARBA00023212"/>
    </source>
</evidence>
<evidence type="ECO:0000256" key="5">
    <source>
        <dbReference type="ARBA" id="ARBA00022829"/>
    </source>
</evidence>
<feature type="region of interest" description="Disordered" evidence="8">
    <location>
        <begin position="398"/>
        <end position="591"/>
    </location>
</feature>
<evidence type="ECO:0000256" key="1">
    <source>
        <dbReference type="ARBA" id="ARBA00004123"/>
    </source>
</evidence>
<dbReference type="EMBL" id="LR785984">
    <property type="protein sequence ID" value="CAB3256111.1"/>
    <property type="molecule type" value="mRNA"/>
</dbReference>
<feature type="compositionally biased region" description="Basic residues" evidence="8">
    <location>
        <begin position="97"/>
        <end position="114"/>
    </location>
</feature>
<feature type="compositionally biased region" description="Pro residues" evidence="8">
    <location>
        <begin position="248"/>
        <end position="259"/>
    </location>
</feature>
<evidence type="ECO:0000256" key="2">
    <source>
        <dbReference type="ARBA" id="ARBA00004186"/>
    </source>
</evidence>
<protein>
    <submittedName>
        <fullName evidence="10">Inner centromere protein-like</fullName>
    </submittedName>
</protein>
<dbReference type="GO" id="GO:0051257">
    <property type="term" value="P:meiotic spindle midzone assembly"/>
    <property type="evidence" value="ECO:0007669"/>
    <property type="project" value="TreeGrafter"/>
</dbReference>
<feature type="region of interest" description="Disordered" evidence="8">
    <location>
        <begin position="1016"/>
        <end position="1035"/>
    </location>
</feature>
<feature type="region of interest" description="Disordered" evidence="8">
    <location>
        <begin position="725"/>
        <end position="759"/>
    </location>
</feature>
<feature type="compositionally biased region" description="Basic and acidic residues" evidence="8">
    <location>
        <begin position="783"/>
        <end position="834"/>
    </location>
</feature>
<keyword evidence="7" id="KW-0539">Nucleus</keyword>
<dbReference type="GO" id="GO:0005634">
    <property type="term" value="C:nucleus"/>
    <property type="evidence" value="ECO:0007669"/>
    <property type="project" value="UniProtKB-SubCell"/>
</dbReference>
<accession>A0A6F9DFT4</accession>
<name>A0A6F9DFT4_9ASCI</name>
<evidence type="ECO:0000256" key="4">
    <source>
        <dbReference type="ARBA" id="ARBA00022490"/>
    </source>
</evidence>
<evidence type="ECO:0000313" key="10">
    <source>
        <dbReference type="EMBL" id="CAB3256111.1"/>
    </source>
</evidence>